<name>A0A0D1VWN1_9EURO</name>
<dbReference type="EMBL" id="KN846953">
    <property type="protein sequence ID" value="KIV80695.1"/>
    <property type="molecule type" value="Genomic_DNA"/>
</dbReference>
<dbReference type="HOGENOM" id="CLU_2250190_0_0_1"/>
<evidence type="ECO:0000313" key="1">
    <source>
        <dbReference type="EMBL" id="KIV80695.1"/>
    </source>
</evidence>
<dbReference type="Proteomes" id="UP000053599">
    <property type="component" value="Unassembled WGS sequence"/>
</dbReference>
<protein>
    <submittedName>
        <fullName evidence="1">Uncharacterized protein</fullName>
    </submittedName>
</protein>
<sequence length="104" mass="12117">MHGVRRLRRERPRRLRRVHIYARTFARSKIGGSAVQRLCLDLESSMTSATVPEAELVAHVLSTEYRRHLGKDGYYLFNKLPLQDSIKHHLGQKDSARITSFKHH</sequence>
<organism evidence="1 2">
    <name type="scientific">Exophiala sideris</name>
    <dbReference type="NCBI Taxonomy" id="1016849"/>
    <lineage>
        <taxon>Eukaryota</taxon>
        <taxon>Fungi</taxon>
        <taxon>Dikarya</taxon>
        <taxon>Ascomycota</taxon>
        <taxon>Pezizomycotina</taxon>
        <taxon>Eurotiomycetes</taxon>
        <taxon>Chaetothyriomycetidae</taxon>
        <taxon>Chaetothyriales</taxon>
        <taxon>Herpotrichiellaceae</taxon>
        <taxon>Exophiala</taxon>
    </lineage>
</organism>
<evidence type="ECO:0000313" key="2">
    <source>
        <dbReference type="Proteomes" id="UP000053599"/>
    </source>
</evidence>
<dbReference type="AlphaFoldDB" id="A0A0D1VWN1"/>
<gene>
    <name evidence="1" type="ORF">PV11_08179</name>
</gene>
<reference evidence="1 2" key="1">
    <citation type="submission" date="2015-01" db="EMBL/GenBank/DDBJ databases">
        <title>The Genome Sequence of Exophiala sideris CBS121828.</title>
        <authorList>
            <consortium name="The Broad Institute Genomics Platform"/>
            <person name="Cuomo C."/>
            <person name="de Hoog S."/>
            <person name="Gorbushina A."/>
            <person name="Stielow B."/>
            <person name="Teixiera M."/>
            <person name="Abouelleil A."/>
            <person name="Chapman S.B."/>
            <person name="Priest M."/>
            <person name="Young S.K."/>
            <person name="Wortman J."/>
            <person name="Nusbaum C."/>
            <person name="Birren B."/>
        </authorList>
    </citation>
    <scope>NUCLEOTIDE SEQUENCE [LARGE SCALE GENOMIC DNA]</scope>
    <source>
        <strain evidence="1 2">CBS 121828</strain>
    </source>
</reference>
<accession>A0A0D1VWN1</accession>
<proteinExistence type="predicted"/>